<dbReference type="GO" id="GO:0016705">
    <property type="term" value="F:oxidoreductase activity, acting on paired donors, with incorporation or reduction of molecular oxygen"/>
    <property type="evidence" value="ECO:0007669"/>
    <property type="project" value="InterPro"/>
</dbReference>
<evidence type="ECO:0000256" key="3">
    <source>
        <dbReference type="ARBA" id="ARBA00022617"/>
    </source>
</evidence>
<dbReference type="InterPro" id="IPR050529">
    <property type="entry name" value="CYP450_sterol_14alpha_dmase"/>
</dbReference>
<dbReference type="Pfam" id="PF00067">
    <property type="entry name" value="p450"/>
    <property type="match status" value="1"/>
</dbReference>
<dbReference type="InterPro" id="IPR036396">
    <property type="entry name" value="Cyt_P450_sf"/>
</dbReference>
<dbReference type="SUPFAM" id="SSF48264">
    <property type="entry name" value="Cytochrome P450"/>
    <property type="match status" value="1"/>
</dbReference>
<comment type="similarity">
    <text evidence="2">Belongs to the cytochrome P450 family.</text>
</comment>
<evidence type="ECO:0000256" key="4">
    <source>
        <dbReference type="ARBA" id="ARBA00022723"/>
    </source>
</evidence>
<dbReference type="STRING" id="1448321.A0A317W625"/>
<dbReference type="PRINTS" id="PR00465">
    <property type="entry name" value="EP450IV"/>
</dbReference>
<evidence type="ECO:0000313" key="9">
    <source>
        <dbReference type="EMBL" id="PWY82056.1"/>
    </source>
</evidence>
<keyword evidence="10" id="KW-1185">Reference proteome</keyword>
<dbReference type="InterPro" id="IPR002403">
    <property type="entry name" value="Cyt_P450_E_grp-IV"/>
</dbReference>
<evidence type="ECO:0000256" key="8">
    <source>
        <dbReference type="PIRSR" id="PIRSR602403-1"/>
    </source>
</evidence>
<accession>A0A317W625</accession>
<dbReference type="EMBL" id="MSFL01000012">
    <property type="protein sequence ID" value="PWY82056.1"/>
    <property type="molecule type" value="Genomic_DNA"/>
</dbReference>
<dbReference type="AlphaFoldDB" id="A0A317W625"/>
<evidence type="ECO:0000256" key="7">
    <source>
        <dbReference type="ARBA" id="ARBA00023033"/>
    </source>
</evidence>
<comment type="caution">
    <text evidence="9">The sequence shown here is derived from an EMBL/GenBank/DDBJ whole genome shotgun (WGS) entry which is preliminary data.</text>
</comment>
<dbReference type="RefSeq" id="XP_025399321.1">
    <property type="nucleotide sequence ID" value="XM_025545895.1"/>
</dbReference>
<dbReference type="GO" id="GO:0004497">
    <property type="term" value="F:monooxygenase activity"/>
    <property type="evidence" value="ECO:0007669"/>
    <property type="project" value="UniProtKB-KW"/>
</dbReference>
<evidence type="ECO:0000256" key="5">
    <source>
        <dbReference type="ARBA" id="ARBA00023002"/>
    </source>
</evidence>
<dbReference type="GO" id="GO:0020037">
    <property type="term" value="F:heme binding"/>
    <property type="evidence" value="ECO:0007669"/>
    <property type="project" value="InterPro"/>
</dbReference>
<keyword evidence="6 8" id="KW-0408">Iron</keyword>
<dbReference type="GO" id="GO:0005506">
    <property type="term" value="F:iron ion binding"/>
    <property type="evidence" value="ECO:0007669"/>
    <property type="project" value="InterPro"/>
</dbReference>
<evidence type="ECO:0000256" key="2">
    <source>
        <dbReference type="ARBA" id="ARBA00010617"/>
    </source>
</evidence>
<dbReference type="PANTHER" id="PTHR24304:SF2">
    <property type="entry name" value="24-HYDROXYCHOLESTEROL 7-ALPHA-HYDROXYLASE"/>
    <property type="match status" value="1"/>
</dbReference>
<dbReference type="OrthoDB" id="1055148at2759"/>
<dbReference type="Gene3D" id="1.10.630.10">
    <property type="entry name" value="Cytochrome P450"/>
    <property type="match status" value="1"/>
</dbReference>
<dbReference type="GeneID" id="37068132"/>
<reference evidence="9 10" key="1">
    <citation type="submission" date="2016-12" db="EMBL/GenBank/DDBJ databases">
        <title>The genomes of Aspergillus section Nigri reveals drivers in fungal speciation.</title>
        <authorList>
            <consortium name="DOE Joint Genome Institute"/>
            <person name="Vesth T.C."/>
            <person name="Nybo J."/>
            <person name="Theobald S."/>
            <person name="Brandl J."/>
            <person name="Frisvad J.C."/>
            <person name="Nielsen K.F."/>
            <person name="Lyhne E.K."/>
            <person name="Kogle M.E."/>
            <person name="Kuo A."/>
            <person name="Riley R."/>
            <person name="Clum A."/>
            <person name="Nolan M."/>
            <person name="Lipzen A."/>
            <person name="Salamov A."/>
            <person name="Henrissat B."/>
            <person name="Wiebenga A."/>
            <person name="De Vries R.P."/>
            <person name="Grigoriev I.V."/>
            <person name="Mortensen U.H."/>
            <person name="Andersen M.R."/>
            <person name="Baker S.E."/>
        </authorList>
    </citation>
    <scope>NUCLEOTIDE SEQUENCE [LARGE SCALE GENOMIC DNA]</scope>
    <source>
        <strain evidence="9 10">CBS 117.55</strain>
    </source>
</reference>
<gene>
    <name evidence="9" type="ORF">BO70DRAFT_387212</name>
</gene>
<evidence type="ECO:0000313" key="10">
    <source>
        <dbReference type="Proteomes" id="UP000247233"/>
    </source>
</evidence>
<keyword evidence="3 8" id="KW-0349">Heme</keyword>
<protein>
    <submittedName>
        <fullName evidence="9">Cytochrome P450</fullName>
    </submittedName>
</protein>
<dbReference type="PANTHER" id="PTHR24304">
    <property type="entry name" value="CYTOCHROME P450 FAMILY 7"/>
    <property type="match status" value="1"/>
</dbReference>
<feature type="binding site" description="axial binding residue" evidence="8">
    <location>
        <position position="437"/>
    </location>
    <ligand>
        <name>heme</name>
        <dbReference type="ChEBI" id="CHEBI:30413"/>
    </ligand>
    <ligandPart>
        <name>Fe</name>
        <dbReference type="ChEBI" id="CHEBI:18248"/>
    </ligandPart>
</feature>
<comment type="cofactor">
    <cofactor evidence="1 8">
        <name>heme</name>
        <dbReference type="ChEBI" id="CHEBI:30413"/>
    </cofactor>
</comment>
<sequence length="445" mass="49566">MAVILDTAYQALSWSPYLLLAACILRCVILLRKQPFPANAPKFVSGYPMVGALQFFFDREKFFRDNIETSPTKSASFYLGRSRVVGLSGPQGRKTFFESLDLDLDQGAELFIPFVSSLERSDDPSAEMHDSHMRTSLRGLLLRTHSLEFVPAAMHACTAATWDLIAAKGLIDPFQEVAWLYTQSTMAALGLDEVARSPALSRKLSGLVSAMDGFFSAADMVVPWLLNPFHIPVAIAAGRLYVMLWQIVRRRKRQQQQQQVGRGDHKKEGLLQQLIDKGSSMRAISKATSPGVACWLLMGLATNAGWMARVRQEVDQVVTKHRKHGQSAEQVLQALDLYTWEHEFPIIEACLLESVRLSAGLVTFRKNISSRDVPIGDTGKVIPPGAYVTYSGEEVQMDPTIYPDPQRWDPGRFLPEGNGHWKEPMMFVGFGAGRKTCCEFAASLH</sequence>
<evidence type="ECO:0000256" key="6">
    <source>
        <dbReference type="ARBA" id="ARBA00023004"/>
    </source>
</evidence>
<dbReference type="InterPro" id="IPR001128">
    <property type="entry name" value="Cyt_P450"/>
</dbReference>
<name>A0A317W625_9EURO</name>
<keyword evidence="4 8" id="KW-0479">Metal-binding</keyword>
<dbReference type="VEuPathDB" id="FungiDB:BO70DRAFT_387212"/>
<proteinExistence type="inferred from homology"/>
<organism evidence="9 10">
    <name type="scientific">Aspergillus heteromorphus CBS 117.55</name>
    <dbReference type="NCBI Taxonomy" id="1448321"/>
    <lineage>
        <taxon>Eukaryota</taxon>
        <taxon>Fungi</taxon>
        <taxon>Dikarya</taxon>
        <taxon>Ascomycota</taxon>
        <taxon>Pezizomycotina</taxon>
        <taxon>Eurotiomycetes</taxon>
        <taxon>Eurotiomycetidae</taxon>
        <taxon>Eurotiales</taxon>
        <taxon>Aspergillaceae</taxon>
        <taxon>Aspergillus</taxon>
        <taxon>Aspergillus subgen. Circumdati</taxon>
    </lineage>
</organism>
<evidence type="ECO:0000256" key="1">
    <source>
        <dbReference type="ARBA" id="ARBA00001971"/>
    </source>
</evidence>
<keyword evidence="5" id="KW-0560">Oxidoreductase</keyword>
<keyword evidence="7" id="KW-0503">Monooxygenase</keyword>
<dbReference type="Proteomes" id="UP000247233">
    <property type="component" value="Unassembled WGS sequence"/>
</dbReference>